<dbReference type="RefSeq" id="WP_003783636.1">
    <property type="nucleotide sequence ID" value="NZ_GL870929.1"/>
</dbReference>
<keyword evidence="2" id="KW-1185">Reference proteome</keyword>
<proteinExistence type="predicted"/>
<dbReference type="STRING" id="888741.HMPREF9098_1756"/>
<dbReference type="AlphaFoldDB" id="F0F0X1"/>
<dbReference type="Proteomes" id="UP000004088">
    <property type="component" value="Unassembled WGS sequence"/>
</dbReference>
<protein>
    <recommendedName>
        <fullName evidence="3">GAF domain-containing protein</fullName>
    </recommendedName>
</protein>
<evidence type="ECO:0000313" key="1">
    <source>
        <dbReference type="EMBL" id="EGC16813.1"/>
    </source>
</evidence>
<accession>F0F0X1</accession>
<organism evidence="1 2">
    <name type="scientific">Kingella denitrificans ATCC 33394</name>
    <dbReference type="NCBI Taxonomy" id="888741"/>
    <lineage>
        <taxon>Bacteria</taxon>
        <taxon>Pseudomonadati</taxon>
        <taxon>Pseudomonadota</taxon>
        <taxon>Betaproteobacteria</taxon>
        <taxon>Neisseriales</taxon>
        <taxon>Neisseriaceae</taxon>
        <taxon>Kingella</taxon>
    </lineage>
</organism>
<sequence>MNHIRDYLQTQALTALNAQDIALSRLATQTVIANARAHIEPQLLQHPQLPEHLAGNMAALARLFMALDAAYSRHPVQSATLYALLPEDAQLVRLAHMGAATENLLPVSEENAWHYLAVRTAQSGWANIADHIARWLEIGELRGSHNQRAACQTSLPVCGEDGAVYGVLHLEHAQKLSDEEVAAWVGLALGVLPVLRELLPHAEAEPAE</sequence>
<dbReference type="EMBL" id="AEWV01000031">
    <property type="protein sequence ID" value="EGC16813.1"/>
    <property type="molecule type" value="Genomic_DNA"/>
</dbReference>
<gene>
    <name evidence="1" type="ORF">HMPREF9098_1756</name>
</gene>
<evidence type="ECO:0008006" key="3">
    <source>
        <dbReference type="Google" id="ProtNLM"/>
    </source>
</evidence>
<comment type="caution">
    <text evidence="1">The sequence shown here is derived from an EMBL/GenBank/DDBJ whole genome shotgun (WGS) entry which is preliminary data.</text>
</comment>
<reference evidence="1 2" key="1">
    <citation type="submission" date="2011-01" db="EMBL/GenBank/DDBJ databases">
        <authorList>
            <person name="Muzny D."/>
            <person name="Qin X."/>
            <person name="Deng J."/>
            <person name="Jiang H."/>
            <person name="Liu Y."/>
            <person name="Qu J."/>
            <person name="Song X.-Z."/>
            <person name="Zhang L."/>
            <person name="Thornton R."/>
            <person name="Coyle M."/>
            <person name="Francisco L."/>
            <person name="Jackson L."/>
            <person name="Javaid M."/>
            <person name="Korchina V."/>
            <person name="Kovar C."/>
            <person name="Mata R."/>
            <person name="Mathew T."/>
            <person name="Ngo R."/>
            <person name="Nguyen L."/>
            <person name="Nguyen N."/>
            <person name="Okwuonu G."/>
            <person name="Ongeri F."/>
            <person name="Pham C."/>
            <person name="Simmons D."/>
            <person name="Wilczek-Boney K."/>
            <person name="Hale W."/>
            <person name="Jakkamsetti A."/>
            <person name="Pham P."/>
            <person name="Ruth R."/>
            <person name="San Lucas F."/>
            <person name="Warren J."/>
            <person name="Zhang J."/>
            <person name="Zhao Z."/>
            <person name="Zhou C."/>
            <person name="Zhu D."/>
            <person name="Lee S."/>
            <person name="Bess C."/>
            <person name="Blankenburg K."/>
            <person name="Forbes L."/>
            <person name="Fu Q."/>
            <person name="Gubbala S."/>
            <person name="Hirani K."/>
            <person name="Jayaseelan J.C."/>
            <person name="Lara F."/>
            <person name="Munidasa M."/>
            <person name="Palculict T."/>
            <person name="Patil S."/>
            <person name="Pu L.-L."/>
            <person name="Saada N."/>
            <person name="Tang L."/>
            <person name="Weissenberger G."/>
            <person name="Zhu Y."/>
            <person name="Hemphill L."/>
            <person name="Shang Y."/>
            <person name="Youmans B."/>
            <person name="Ayvaz T."/>
            <person name="Ross M."/>
            <person name="Santibanez J."/>
            <person name="Aqrawi P."/>
            <person name="Gross S."/>
            <person name="Joshi V."/>
            <person name="Fowler G."/>
            <person name="Nazareth L."/>
            <person name="Reid J."/>
            <person name="Worley K."/>
            <person name="Petrosino J."/>
            <person name="Highlander S."/>
            <person name="Gibbs R."/>
        </authorList>
    </citation>
    <scope>NUCLEOTIDE SEQUENCE [LARGE SCALE GENOMIC DNA]</scope>
    <source>
        <strain evidence="1 2">ATCC 33394</strain>
    </source>
</reference>
<dbReference type="HOGENOM" id="CLU_1244232_0_0_4"/>
<name>F0F0X1_9NEIS</name>
<evidence type="ECO:0000313" key="2">
    <source>
        <dbReference type="Proteomes" id="UP000004088"/>
    </source>
</evidence>